<evidence type="ECO:0000259" key="1">
    <source>
        <dbReference type="Pfam" id="PF05004"/>
    </source>
</evidence>
<keyword evidence="3" id="KW-1185">Reference proteome</keyword>
<dbReference type="PANTHER" id="PTHR12354">
    <property type="entry name" value="INTERFERON-RELATED DEVELOPMENTAL REGULATOR"/>
    <property type="match status" value="1"/>
</dbReference>
<dbReference type="Proteomes" id="UP000828251">
    <property type="component" value="Unassembled WGS sequence"/>
</dbReference>
<comment type="caution">
    <text evidence="2">The sequence shown here is derived from an EMBL/GenBank/DDBJ whole genome shotgun (WGS) entry which is preliminary data.</text>
</comment>
<dbReference type="InterPro" id="IPR007701">
    <property type="entry name" value="Interferon-rel_develop_reg_N"/>
</dbReference>
<proteinExistence type="predicted"/>
<name>A0A9D3ZET5_9ROSI</name>
<dbReference type="EMBL" id="JAIQCV010000013">
    <property type="protein sequence ID" value="KAH1031162.1"/>
    <property type="molecule type" value="Genomic_DNA"/>
</dbReference>
<dbReference type="Pfam" id="PF05004">
    <property type="entry name" value="IFRD"/>
    <property type="match status" value="1"/>
</dbReference>
<protein>
    <recommendedName>
        <fullName evidence="1">Interferon-related developmental regulator N-terminal domain-containing protein</fullName>
    </recommendedName>
</protein>
<sequence>MKQAAHINGLLSMITTSVEKVHEAYEDVLTALSQGGLKSKTLEILGCLAVVTFFGASNSDETESIMKLLWNIINLGTDSSV</sequence>
<dbReference type="AlphaFoldDB" id="A0A9D3ZET5"/>
<dbReference type="OrthoDB" id="1607795at2759"/>
<accession>A0A9D3ZET5</accession>
<feature type="domain" description="Interferon-related developmental regulator N-terminal" evidence="1">
    <location>
        <begin position="4"/>
        <end position="74"/>
    </location>
</feature>
<dbReference type="PANTHER" id="PTHR12354:SF13">
    <property type="entry name" value="DEVELOPMENTAL REGULATOR FAMILY PROTEIN _ IFRD FAMILY PROTEIN, PUTATIVE-RELATED"/>
    <property type="match status" value="1"/>
</dbReference>
<gene>
    <name evidence="2" type="ORF">J1N35_043336</name>
</gene>
<reference evidence="2 3" key="1">
    <citation type="journal article" date="2021" name="Plant Biotechnol. J.">
        <title>Multi-omics assisted identification of the key and species-specific regulatory components of drought-tolerant mechanisms in Gossypium stocksii.</title>
        <authorList>
            <person name="Yu D."/>
            <person name="Ke L."/>
            <person name="Zhang D."/>
            <person name="Wu Y."/>
            <person name="Sun Y."/>
            <person name="Mei J."/>
            <person name="Sun J."/>
            <person name="Sun Y."/>
        </authorList>
    </citation>
    <scope>NUCLEOTIDE SEQUENCE [LARGE SCALE GENOMIC DNA]</scope>
    <source>
        <strain evidence="3">cv. E1</strain>
        <tissue evidence="2">Leaf</tissue>
    </source>
</reference>
<evidence type="ECO:0000313" key="2">
    <source>
        <dbReference type="EMBL" id="KAH1031162.1"/>
    </source>
</evidence>
<evidence type="ECO:0000313" key="3">
    <source>
        <dbReference type="Proteomes" id="UP000828251"/>
    </source>
</evidence>
<organism evidence="2 3">
    <name type="scientific">Gossypium stocksii</name>
    <dbReference type="NCBI Taxonomy" id="47602"/>
    <lineage>
        <taxon>Eukaryota</taxon>
        <taxon>Viridiplantae</taxon>
        <taxon>Streptophyta</taxon>
        <taxon>Embryophyta</taxon>
        <taxon>Tracheophyta</taxon>
        <taxon>Spermatophyta</taxon>
        <taxon>Magnoliopsida</taxon>
        <taxon>eudicotyledons</taxon>
        <taxon>Gunneridae</taxon>
        <taxon>Pentapetalae</taxon>
        <taxon>rosids</taxon>
        <taxon>malvids</taxon>
        <taxon>Malvales</taxon>
        <taxon>Malvaceae</taxon>
        <taxon>Malvoideae</taxon>
        <taxon>Gossypium</taxon>
    </lineage>
</organism>
<dbReference type="InterPro" id="IPR039777">
    <property type="entry name" value="IFRD"/>
</dbReference>